<evidence type="ECO:0000256" key="1">
    <source>
        <dbReference type="SAM" id="Phobius"/>
    </source>
</evidence>
<proteinExistence type="predicted"/>
<keyword evidence="3" id="KW-1185">Reference proteome</keyword>
<dbReference type="EMBL" id="JAACYS010000036">
    <property type="protein sequence ID" value="NCU17862.1"/>
    <property type="molecule type" value="Genomic_DNA"/>
</dbReference>
<accession>A0ABX0A389</accession>
<keyword evidence="1" id="KW-1133">Transmembrane helix</keyword>
<sequence length="62" mass="6587">MNRNDAIGAIFLIAGTILLGLTSIAISISGFIIALNSTVPYIVAVVFIIIGFAILLLNNRNR</sequence>
<reference evidence="2 3" key="1">
    <citation type="submission" date="2020-01" db="EMBL/GenBank/DDBJ databases">
        <title>A novel Bacillus sp. from Pasinler.</title>
        <authorList>
            <person name="Adiguzel A."/>
            <person name="Ay H."/>
            <person name="Baltaci M.O."/>
        </authorList>
    </citation>
    <scope>NUCLEOTIDE SEQUENCE [LARGE SCALE GENOMIC DNA]</scope>
    <source>
        <strain evidence="2 3">P1</strain>
    </source>
</reference>
<comment type="caution">
    <text evidence="2">The sequence shown here is derived from an EMBL/GenBank/DDBJ whole genome shotgun (WGS) entry which is preliminary data.</text>
</comment>
<evidence type="ECO:0000313" key="3">
    <source>
        <dbReference type="Proteomes" id="UP000743899"/>
    </source>
</evidence>
<dbReference type="RefSeq" id="WP_161920691.1">
    <property type="nucleotide sequence ID" value="NZ_JAACYS010000036.1"/>
</dbReference>
<gene>
    <name evidence="2" type="ORF">GW534_08975</name>
</gene>
<keyword evidence="1" id="KW-0812">Transmembrane</keyword>
<name>A0ABX0A389_9BACI</name>
<protein>
    <submittedName>
        <fullName evidence="2">Uncharacterized protein</fullName>
    </submittedName>
</protein>
<dbReference type="Proteomes" id="UP000743899">
    <property type="component" value="Unassembled WGS sequence"/>
</dbReference>
<feature type="transmembrane region" description="Helical" evidence="1">
    <location>
        <begin position="7"/>
        <end position="33"/>
    </location>
</feature>
<feature type="transmembrane region" description="Helical" evidence="1">
    <location>
        <begin position="39"/>
        <end position="57"/>
    </location>
</feature>
<organism evidence="2 3">
    <name type="scientific">Pallidibacillus pasinlerensis</name>
    <dbReference type="NCBI Taxonomy" id="2703818"/>
    <lineage>
        <taxon>Bacteria</taxon>
        <taxon>Bacillati</taxon>
        <taxon>Bacillota</taxon>
        <taxon>Bacilli</taxon>
        <taxon>Bacillales</taxon>
        <taxon>Bacillaceae</taxon>
        <taxon>Pallidibacillus</taxon>
    </lineage>
</organism>
<evidence type="ECO:0000313" key="2">
    <source>
        <dbReference type="EMBL" id="NCU17862.1"/>
    </source>
</evidence>
<keyword evidence="1" id="KW-0472">Membrane</keyword>